<accession>Q8PRS9</accession>
<gene>
    <name evidence="1" type="ordered locus">MM_3364</name>
</gene>
<dbReference type="KEGG" id="mma:MM_3364"/>
<organism evidence="1 2">
    <name type="scientific">Methanosarcina mazei (strain ATCC BAA-159 / DSM 3647 / Goe1 / Go1 / JCM 11833 / OCM 88)</name>
    <name type="common">Methanosarcina frisia</name>
    <dbReference type="NCBI Taxonomy" id="192952"/>
    <lineage>
        <taxon>Archaea</taxon>
        <taxon>Methanobacteriati</taxon>
        <taxon>Methanobacteriota</taxon>
        <taxon>Stenosarchaea group</taxon>
        <taxon>Methanomicrobia</taxon>
        <taxon>Methanosarcinales</taxon>
        <taxon>Methanosarcinaceae</taxon>
        <taxon>Methanosarcina</taxon>
    </lineage>
</organism>
<dbReference type="HOGENOM" id="CLU_3021010_0_0_2"/>
<proteinExistence type="predicted"/>
<protein>
    <submittedName>
        <fullName evidence="1">Uncharacterized protein</fullName>
    </submittedName>
</protein>
<dbReference type="AlphaFoldDB" id="Q8PRS9"/>
<evidence type="ECO:0000313" key="1">
    <source>
        <dbReference type="EMBL" id="AAM33060.1"/>
    </source>
</evidence>
<reference evidence="1 2" key="1">
    <citation type="journal article" date="2002" name="J. Mol. Microbiol. Biotechnol.">
        <title>The genome of Methanosarcina mazei: evidence for lateral gene transfer between Bacteria and Archaea.</title>
        <authorList>
            <person name="Deppenmeier U."/>
            <person name="Johann A."/>
            <person name="Hartsch T."/>
            <person name="Merkl R."/>
            <person name="Schmitz R.A."/>
            <person name="Martinez-Arias R."/>
            <person name="Henne A."/>
            <person name="Wiezer A."/>
            <person name="Baumer S."/>
            <person name="Jacobi C."/>
            <person name="Bruggemann H."/>
            <person name="Lienard T."/>
            <person name="Christmann A."/>
            <person name="Bomeke M."/>
            <person name="Steckel S."/>
            <person name="Bhattacharyya A."/>
            <person name="Lykidis A."/>
            <person name="Overbeek R."/>
            <person name="Klenk H.P."/>
            <person name="Gunsalus R.P."/>
            <person name="Fritz H.J."/>
            <person name="Gottschalk G."/>
        </authorList>
    </citation>
    <scope>NUCLEOTIDE SEQUENCE [LARGE SCALE GENOMIC DNA]</scope>
    <source>
        <strain evidence="2">ATCC BAA-159 / DSM 3647 / Goe1 / Go1 / JCM 11833 / OCM 88</strain>
    </source>
</reference>
<dbReference type="Proteomes" id="UP000000595">
    <property type="component" value="Chromosome"/>
</dbReference>
<evidence type="ECO:0000313" key="2">
    <source>
        <dbReference type="Proteomes" id="UP000000595"/>
    </source>
</evidence>
<name>Q8PRS9_METMA</name>
<sequence length="55" mass="6494">MSRQDCPHSRRDCFNPCFSGSCSRIWFWLARLIYNPSCFNPCFSGSCSRMFFLRA</sequence>
<dbReference type="EMBL" id="AE008384">
    <property type="protein sequence ID" value="AAM33060.1"/>
    <property type="molecule type" value="Genomic_DNA"/>
</dbReference>